<feature type="compositionally biased region" description="Basic residues" evidence="1">
    <location>
        <begin position="216"/>
        <end position="237"/>
    </location>
</feature>
<keyword evidence="3" id="KW-1185">Reference proteome</keyword>
<feature type="region of interest" description="Disordered" evidence="1">
    <location>
        <begin position="194"/>
        <end position="256"/>
    </location>
</feature>
<feature type="compositionally biased region" description="Basic and acidic residues" evidence="1">
    <location>
        <begin position="201"/>
        <end position="215"/>
    </location>
</feature>
<evidence type="ECO:0000313" key="3">
    <source>
        <dbReference type="Proteomes" id="UP001338125"/>
    </source>
</evidence>
<dbReference type="EMBL" id="JAVFKD010000001">
    <property type="protein sequence ID" value="KAK5998378.1"/>
    <property type="molecule type" value="Genomic_DNA"/>
</dbReference>
<gene>
    <name evidence="2" type="ORF">PT974_00757</name>
</gene>
<feature type="compositionally biased region" description="Acidic residues" evidence="1">
    <location>
        <begin position="243"/>
        <end position="256"/>
    </location>
</feature>
<organism evidence="2 3">
    <name type="scientific">Cladobotryum mycophilum</name>
    <dbReference type="NCBI Taxonomy" id="491253"/>
    <lineage>
        <taxon>Eukaryota</taxon>
        <taxon>Fungi</taxon>
        <taxon>Dikarya</taxon>
        <taxon>Ascomycota</taxon>
        <taxon>Pezizomycotina</taxon>
        <taxon>Sordariomycetes</taxon>
        <taxon>Hypocreomycetidae</taxon>
        <taxon>Hypocreales</taxon>
        <taxon>Hypocreaceae</taxon>
        <taxon>Cladobotryum</taxon>
    </lineage>
</organism>
<comment type="caution">
    <text evidence="2">The sequence shown here is derived from an EMBL/GenBank/DDBJ whole genome shotgun (WGS) entry which is preliminary data.</text>
</comment>
<reference evidence="2 3" key="1">
    <citation type="submission" date="2024-01" db="EMBL/GenBank/DDBJ databases">
        <title>Complete genome of Cladobotryum mycophilum ATHUM6906.</title>
        <authorList>
            <person name="Christinaki A.C."/>
            <person name="Myridakis A.I."/>
            <person name="Kouvelis V.N."/>
        </authorList>
    </citation>
    <scope>NUCLEOTIDE SEQUENCE [LARGE SCALE GENOMIC DNA]</scope>
    <source>
        <strain evidence="2 3">ATHUM6906</strain>
    </source>
</reference>
<evidence type="ECO:0000256" key="1">
    <source>
        <dbReference type="SAM" id="MobiDB-lite"/>
    </source>
</evidence>
<proteinExistence type="predicted"/>
<name>A0ABR0T1S0_9HYPO</name>
<dbReference type="Proteomes" id="UP001338125">
    <property type="component" value="Unassembled WGS sequence"/>
</dbReference>
<evidence type="ECO:0000313" key="2">
    <source>
        <dbReference type="EMBL" id="KAK5998378.1"/>
    </source>
</evidence>
<protein>
    <submittedName>
        <fullName evidence="2">Uncharacterized protein</fullName>
    </submittedName>
</protein>
<accession>A0ABR0T1S0</accession>
<sequence length="256" mass="29548">MSIARDKRNFETFKEAEKDSVDETREAEAKSEAKNRLIEFDDTDTYKARVKAALAFARAQRKMYGFGFTYGDIFTACDVPEEAGVRVLRRLGVPVRIEEEPKTLQDHLDELNAELGSEALKVQLDELDDFLWSHPEPEDRNAMLEPLLPVAGTTKSTDGLLIDGLSKRGWEWKPSLGIWCNQFEEGLQKIKPRPAQEVVDEAEKSEKEKEGSGKEKKGKKRKKEKKAKKEKKEKKERKKEEERKEEEESETEKEEE</sequence>